<dbReference type="SUPFAM" id="SSF82114">
    <property type="entry name" value="Riboflavin kinase-like"/>
    <property type="match status" value="1"/>
</dbReference>
<keyword evidence="8 14" id="KW-0418">Kinase</keyword>
<dbReference type="InterPro" id="IPR015865">
    <property type="entry name" value="Riboflavin_kinase_bac/euk"/>
</dbReference>
<evidence type="ECO:0000256" key="14">
    <source>
        <dbReference type="PIRNR" id="PIRNR004491"/>
    </source>
</evidence>
<reference evidence="16" key="1">
    <citation type="submission" date="2019-11" db="EMBL/GenBank/DDBJ databases">
        <authorList>
            <person name="Feng L."/>
        </authorList>
    </citation>
    <scope>NUCLEOTIDE SEQUENCE</scope>
    <source>
        <strain evidence="16">VrattiLFYP33</strain>
    </source>
</reference>
<protein>
    <recommendedName>
        <fullName evidence="14">Riboflavin biosynthesis protein</fullName>
    </recommendedName>
    <domain>
        <recommendedName>
            <fullName evidence="14">Riboflavin kinase</fullName>
            <ecNumber evidence="14">2.7.1.26</ecNumber>
        </recommendedName>
        <alternativeName>
            <fullName evidence="14">Flavokinase</fullName>
        </alternativeName>
    </domain>
    <domain>
        <recommendedName>
            <fullName evidence="14">FMN adenylyltransferase</fullName>
            <ecNumber evidence="14">2.7.7.2</ecNumber>
        </recommendedName>
        <alternativeName>
            <fullName evidence="14">FAD pyrophosphorylase</fullName>
        </alternativeName>
        <alternativeName>
            <fullName evidence="14">FAD synthase</fullName>
        </alternativeName>
    </domain>
</protein>
<dbReference type="Gene3D" id="2.40.30.30">
    <property type="entry name" value="Riboflavin kinase-like"/>
    <property type="match status" value="1"/>
</dbReference>
<dbReference type="OrthoDB" id="9803667at2"/>
<evidence type="ECO:0000256" key="9">
    <source>
        <dbReference type="ARBA" id="ARBA00022827"/>
    </source>
</evidence>
<dbReference type="UniPathway" id="UPA00277">
    <property type="reaction ID" value="UER00407"/>
</dbReference>
<sequence>MKILTSFAELQQLQSNIVYALGTFDGLHKGHQTVIQRAVAEAKEQAAYTVVVTFDQHPLHILRPERCPSALLQKELKAKLLIDLGVDYVLRLPMSKELLAMTADDFVAALTVHNEVKAFVVGQNFTFGAGGLGTPDVIKALVEPKGIQVYALTLAKCNEVQEHVSSTLIREAVKVGHFELVNTLLGRPFMFKGTVIEGDRRGRILGFPTLNFLYPKELTLPPDGVYVNRVFIDGKWYEGVGNLGDNPTFENQYHRFEVHLFNFDKMVYGYEATVEFWKLLRPEKRFDSLDELIKQMKIDEQAAKDFFKQK</sequence>
<dbReference type="PANTHER" id="PTHR22749">
    <property type="entry name" value="RIBOFLAVIN KINASE/FMN ADENYLYLTRANSFERASE"/>
    <property type="match status" value="1"/>
</dbReference>
<keyword evidence="10 14" id="KW-0067">ATP-binding</keyword>
<keyword evidence="6 14" id="KW-0548">Nucleotidyltransferase</keyword>
<dbReference type="UniPathway" id="UPA00276">
    <property type="reaction ID" value="UER00406"/>
</dbReference>
<dbReference type="InterPro" id="IPR004821">
    <property type="entry name" value="Cyt_trans-like"/>
</dbReference>
<dbReference type="GeneID" id="91964240"/>
<dbReference type="NCBIfam" id="TIGR00125">
    <property type="entry name" value="cyt_tran_rel"/>
    <property type="match status" value="1"/>
</dbReference>
<dbReference type="CDD" id="cd02064">
    <property type="entry name" value="FAD_synthetase_N"/>
    <property type="match status" value="1"/>
</dbReference>
<dbReference type="GO" id="GO:0009398">
    <property type="term" value="P:FMN biosynthetic process"/>
    <property type="evidence" value="ECO:0007669"/>
    <property type="project" value="UniProtKB-UniRule"/>
</dbReference>
<evidence type="ECO:0000256" key="11">
    <source>
        <dbReference type="ARBA" id="ARBA00023268"/>
    </source>
</evidence>
<dbReference type="GO" id="GO:0003919">
    <property type="term" value="F:FMN adenylyltransferase activity"/>
    <property type="evidence" value="ECO:0007669"/>
    <property type="project" value="UniProtKB-UniRule"/>
</dbReference>
<dbReference type="SUPFAM" id="SSF52374">
    <property type="entry name" value="Nucleotidylyl transferase"/>
    <property type="match status" value="1"/>
</dbReference>
<dbReference type="PANTHER" id="PTHR22749:SF6">
    <property type="entry name" value="RIBOFLAVIN KINASE"/>
    <property type="match status" value="1"/>
</dbReference>
<evidence type="ECO:0000256" key="2">
    <source>
        <dbReference type="ARBA" id="ARBA00005201"/>
    </source>
</evidence>
<keyword evidence="11" id="KW-0511">Multifunctional enzyme</keyword>
<evidence type="ECO:0000256" key="3">
    <source>
        <dbReference type="ARBA" id="ARBA00022630"/>
    </source>
</evidence>
<feature type="domain" description="Riboflavin kinase" evidence="15">
    <location>
        <begin position="184"/>
        <end position="308"/>
    </location>
</feature>
<dbReference type="SMART" id="SM00904">
    <property type="entry name" value="Flavokinase"/>
    <property type="match status" value="1"/>
</dbReference>
<dbReference type="InterPro" id="IPR002606">
    <property type="entry name" value="Riboflavin_kinase_bac"/>
</dbReference>
<dbReference type="InterPro" id="IPR023468">
    <property type="entry name" value="Riboflavin_kinase"/>
</dbReference>
<accession>A0A6N3CJE6</accession>
<name>A0A6N3CJE6_9FIRM</name>
<dbReference type="GO" id="GO:0008531">
    <property type="term" value="F:riboflavin kinase activity"/>
    <property type="evidence" value="ECO:0007669"/>
    <property type="project" value="UniProtKB-UniRule"/>
</dbReference>
<proteinExistence type="inferred from homology"/>
<evidence type="ECO:0000256" key="12">
    <source>
        <dbReference type="ARBA" id="ARBA00047880"/>
    </source>
</evidence>
<evidence type="ECO:0000259" key="15">
    <source>
        <dbReference type="SMART" id="SM00904"/>
    </source>
</evidence>
<keyword evidence="4 14" id="KW-0288">FMN</keyword>
<evidence type="ECO:0000256" key="13">
    <source>
        <dbReference type="ARBA" id="ARBA00049494"/>
    </source>
</evidence>
<dbReference type="Gene3D" id="3.40.50.620">
    <property type="entry name" value="HUPs"/>
    <property type="match status" value="1"/>
</dbReference>
<keyword evidence="3 14" id="KW-0285">Flavoprotein</keyword>
<dbReference type="EMBL" id="CACRUX010000052">
    <property type="protein sequence ID" value="VYU16830.1"/>
    <property type="molecule type" value="Genomic_DNA"/>
</dbReference>
<dbReference type="GO" id="GO:0009231">
    <property type="term" value="P:riboflavin biosynthetic process"/>
    <property type="evidence" value="ECO:0007669"/>
    <property type="project" value="InterPro"/>
</dbReference>
<dbReference type="GO" id="GO:0005524">
    <property type="term" value="F:ATP binding"/>
    <property type="evidence" value="ECO:0007669"/>
    <property type="project" value="UniProtKB-UniRule"/>
</dbReference>
<evidence type="ECO:0000256" key="10">
    <source>
        <dbReference type="ARBA" id="ARBA00022840"/>
    </source>
</evidence>
<keyword evidence="7 14" id="KW-0547">Nucleotide-binding</keyword>
<keyword evidence="9 14" id="KW-0274">FAD</keyword>
<evidence type="ECO:0000256" key="5">
    <source>
        <dbReference type="ARBA" id="ARBA00022679"/>
    </source>
</evidence>
<dbReference type="NCBIfam" id="TIGR00083">
    <property type="entry name" value="ribF"/>
    <property type="match status" value="1"/>
</dbReference>
<evidence type="ECO:0000256" key="7">
    <source>
        <dbReference type="ARBA" id="ARBA00022741"/>
    </source>
</evidence>
<comment type="catalytic activity">
    <reaction evidence="13 14">
        <text>FMN + ATP + H(+) = FAD + diphosphate</text>
        <dbReference type="Rhea" id="RHEA:17237"/>
        <dbReference type="ChEBI" id="CHEBI:15378"/>
        <dbReference type="ChEBI" id="CHEBI:30616"/>
        <dbReference type="ChEBI" id="CHEBI:33019"/>
        <dbReference type="ChEBI" id="CHEBI:57692"/>
        <dbReference type="ChEBI" id="CHEBI:58210"/>
        <dbReference type="EC" id="2.7.7.2"/>
    </reaction>
</comment>
<comment type="pathway">
    <text evidence="1 14">Cofactor biosynthesis; FAD biosynthesis; FAD from FMN: step 1/1.</text>
</comment>
<dbReference type="InterPro" id="IPR023465">
    <property type="entry name" value="Riboflavin_kinase_dom_sf"/>
</dbReference>
<keyword evidence="5 14" id="KW-0808">Transferase</keyword>
<comment type="similarity">
    <text evidence="14">Belongs to the ribF family.</text>
</comment>
<dbReference type="Pfam" id="PF01687">
    <property type="entry name" value="Flavokinase"/>
    <property type="match status" value="1"/>
</dbReference>
<evidence type="ECO:0000256" key="6">
    <source>
        <dbReference type="ARBA" id="ARBA00022695"/>
    </source>
</evidence>
<dbReference type="AlphaFoldDB" id="A0A6N3CJE6"/>
<evidence type="ECO:0000256" key="1">
    <source>
        <dbReference type="ARBA" id="ARBA00004726"/>
    </source>
</evidence>
<evidence type="ECO:0000313" key="16">
    <source>
        <dbReference type="EMBL" id="VYU16830.1"/>
    </source>
</evidence>
<evidence type="ECO:0000256" key="8">
    <source>
        <dbReference type="ARBA" id="ARBA00022777"/>
    </source>
</evidence>
<dbReference type="EC" id="2.7.1.26" evidence="14"/>
<comment type="pathway">
    <text evidence="2 14">Cofactor biosynthesis; FMN biosynthesis; FMN from riboflavin (ATP route): step 1/1.</text>
</comment>
<dbReference type="RefSeq" id="WP_021841401.1">
    <property type="nucleotide sequence ID" value="NZ_CACRUX010000052.1"/>
</dbReference>
<comment type="catalytic activity">
    <reaction evidence="12 14">
        <text>riboflavin + ATP = FMN + ADP + H(+)</text>
        <dbReference type="Rhea" id="RHEA:14357"/>
        <dbReference type="ChEBI" id="CHEBI:15378"/>
        <dbReference type="ChEBI" id="CHEBI:30616"/>
        <dbReference type="ChEBI" id="CHEBI:57986"/>
        <dbReference type="ChEBI" id="CHEBI:58210"/>
        <dbReference type="ChEBI" id="CHEBI:456216"/>
        <dbReference type="EC" id="2.7.1.26"/>
    </reaction>
</comment>
<evidence type="ECO:0000256" key="4">
    <source>
        <dbReference type="ARBA" id="ARBA00022643"/>
    </source>
</evidence>
<dbReference type="GO" id="GO:0006747">
    <property type="term" value="P:FAD biosynthetic process"/>
    <property type="evidence" value="ECO:0007669"/>
    <property type="project" value="UniProtKB-UniRule"/>
</dbReference>
<dbReference type="EC" id="2.7.7.2" evidence="14"/>
<dbReference type="InterPro" id="IPR014729">
    <property type="entry name" value="Rossmann-like_a/b/a_fold"/>
</dbReference>
<organism evidence="16">
    <name type="scientific">Veillonella ratti</name>
    <dbReference type="NCBI Taxonomy" id="103892"/>
    <lineage>
        <taxon>Bacteria</taxon>
        <taxon>Bacillati</taxon>
        <taxon>Bacillota</taxon>
        <taxon>Negativicutes</taxon>
        <taxon>Veillonellales</taxon>
        <taxon>Veillonellaceae</taxon>
        <taxon>Veillonella</taxon>
    </lineage>
</organism>
<dbReference type="Pfam" id="PF06574">
    <property type="entry name" value="FAD_syn"/>
    <property type="match status" value="1"/>
</dbReference>
<dbReference type="InterPro" id="IPR015864">
    <property type="entry name" value="FAD_synthase"/>
</dbReference>
<gene>
    <name evidence="16" type="primary">ribF</name>
    <name evidence="16" type="ORF">VRLFYP33_01344</name>
</gene>
<dbReference type="PIRSF" id="PIRSF004491">
    <property type="entry name" value="FAD_Synth"/>
    <property type="match status" value="1"/>
</dbReference>